<dbReference type="Proteomes" id="UP000499080">
    <property type="component" value="Unassembled WGS sequence"/>
</dbReference>
<sequence>MKSIPPIRSGEVAEWNVFMLHTLTLTPLYTIELGTQGVPCQFNGYTWKEVHTVLRKGDMIDLASVLASVLTACDVSKDNRAQMLSWMSVVEHKLAIWGIDWIYGAKWHN</sequence>
<protein>
    <submittedName>
        <fullName evidence="1">Uncharacterized protein</fullName>
    </submittedName>
</protein>
<accession>A0A4Y2TX20</accession>
<comment type="caution">
    <text evidence="1">The sequence shown here is derived from an EMBL/GenBank/DDBJ whole genome shotgun (WGS) entry which is preliminary data.</text>
</comment>
<name>A0A4Y2TX20_ARAVE</name>
<evidence type="ECO:0000313" key="1">
    <source>
        <dbReference type="EMBL" id="GBO03897.1"/>
    </source>
</evidence>
<dbReference type="AlphaFoldDB" id="A0A4Y2TX20"/>
<dbReference type="EMBL" id="BGPR01031047">
    <property type="protein sequence ID" value="GBO03897.1"/>
    <property type="molecule type" value="Genomic_DNA"/>
</dbReference>
<proteinExistence type="predicted"/>
<evidence type="ECO:0000313" key="2">
    <source>
        <dbReference type="Proteomes" id="UP000499080"/>
    </source>
</evidence>
<keyword evidence="2" id="KW-1185">Reference proteome</keyword>
<organism evidence="1 2">
    <name type="scientific">Araneus ventricosus</name>
    <name type="common">Orbweaver spider</name>
    <name type="synonym">Epeira ventricosa</name>
    <dbReference type="NCBI Taxonomy" id="182803"/>
    <lineage>
        <taxon>Eukaryota</taxon>
        <taxon>Metazoa</taxon>
        <taxon>Ecdysozoa</taxon>
        <taxon>Arthropoda</taxon>
        <taxon>Chelicerata</taxon>
        <taxon>Arachnida</taxon>
        <taxon>Araneae</taxon>
        <taxon>Araneomorphae</taxon>
        <taxon>Entelegynae</taxon>
        <taxon>Araneoidea</taxon>
        <taxon>Araneidae</taxon>
        <taxon>Araneus</taxon>
    </lineage>
</organism>
<reference evidence="1 2" key="1">
    <citation type="journal article" date="2019" name="Sci. Rep.">
        <title>Orb-weaving spider Araneus ventricosus genome elucidates the spidroin gene catalogue.</title>
        <authorList>
            <person name="Kono N."/>
            <person name="Nakamura H."/>
            <person name="Ohtoshi R."/>
            <person name="Moran D.A.P."/>
            <person name="Shinohara A."/>
            <person name="Yoshida Y."/>
            <person name="Fujiwara M."/>
            <person name="Mori M."/>
            <person name="Tomita M."/>
            <person name="Arakawa K."/>
        </authorList>
    </citation>
    <scope>NUCLEOTIDE SEQUENCE [LARGE SCALE GENOMIC DNA]</scope>
</reference>
<gene>
    <name evidence="1" type="ORF">AVEN_83657_1</name>
</gene>